<dbReference type="Proteomes" id="UP000019113">
    <property type="component" value="Unassembled WGS sequence"/>
</dbReference>
<dbReference type="GO" id="GO:0016787">
    <property type="term" value="F:hydrolase activity"/>
    <property type="evidence" value="ECO:0007669"/>
    <property type="project" value="UniProtKB-KW"/>
</dbReference>
<proteinExistence type="predicted"/>
<dbReference type="PRINTS" id="PR00111">
    <property type="entry name" value="ABHYDROLASE"/>
</dbReference>
<reference evidence="3 4" key="1">
    <citation type="submission" date="2013-08" db="EMBL/GenBank/DDBJ databases">
        <title>draft genome of Halomonas huanghegensis, strain BJGMM-B45T.</title>
        <authorList>
            <person name="Miao C."/>
            <person name="Wan Y."/>
            <person name="Jin W."/>
        </authorList>
    </citation>
    <scope>NUCLEOTIDE SEQUENCE [LARGE SCALE GENOMIC DNA]</scope>
    <source>
        <strain evidence="3 4">BJGMM-B45</strain>
    </source>
</reference>
<dbReference type="eggNOG" id="COG0596">
    <property type="taxonomic scope" value="Bacteria"/>
</dbReference>
<organism evidence="3 4">
    <name type="scientific">Halomonas huangheensis</name>
    <dbReference type="NCBI Taxonomy" id="1178482"/>
    <lineage>
        <taxon>Bacteria</taxon>
        <taxon>Pseudomonadati</taxon>
        <taxon>Pseudomonadota</taxon>
        <taxon>Gammaproteobacteria</taxon>
        <taxon>Oceanospirillales</taxon>
        <taxon>Halomonadaceae</taxon>
        <taxon>Halomonas</taxon>
    </lineage>
</organism>
<dbReference type="EMBL" id="AVBC01000014">
    <property type="protein sequence ID" value="ERL52982.1"/>
    <property type="molecule type" value="Genomic_DNA"/>
</dbReference>
<dbReference type="PANTHER" id="PTHR46118">
    <property type="entry name" value="PROTEIN ABHD11"/>
    <property type="match status" value="1"/>
</dbReference>
<sequence length="257" mass="27829">MSVALNFSDSGGEGVPLVIIHGLLGSADNWRSHIKYFSARYRVIAVDLRNHGASPHAQGMSYDEMAADILAVLGRCGVDQAHLLGHSMGGKVVMTFARRNPDRVASLMVADIAPVAYEHLHDTVFAAMRAVEQGAPGDRREADALMAEFVSDKPTRMFLATNLKRDDGGVLRLRVNMDAIEQGYPDIMAAPAGEGAIDAPSLVIRGSRSDYVSDERLAAVREVLPRTELVTLDAGHWLHTEKAEDFRAAIGDFLAAH</sequence>
<dbReference type="Pfam" id="PF00561">
    <property type="entry name" value="Abhydrolase_1"/>
    <property type="match status" value="1"/>
</dbReference>
<accession>W1NBP3</accession>
<dbReference type="Gene3D" id="3.40.50.1820">
    <property type="entry name" value="alpha/beta hydrolase"/>
    <property type="match status" value="1"/>
</dbReference>
<dbReference type="RefSeq" id="WP_021817610.1">
    <property type="nucleotide sequence ID" value="NZ_AVBC01000014.1"/>
</dbReference>
<keyword evidence="1" id="KW-0378">Hydrolase</keyword>
<dbReference type="KEGG" id="hhu:AR456_09680"/>
<dbReference type="AlphaFoldDB" id="W1NBP3"/>
<evidence type="ECO:0000313" key="3">
    <source>
        <dbReference type="EMBL" id="ERL52982.1"/>
    </source>
</evidence>
<evidence type="ECO:0000259" key="2">
    <source>
        <dbReference type="Pfam" id="PF00561"/>
    </source>
</evidence>
<dbReference type="SUPFAM" id="SSF53474">
    <property type="entry name" value="alpha/beta-Hydrolases"/>
    <property type="match status" value="1"/>
</dbReference>
<dbReference type="PATRIC" id="fig|1178482.3.peg.667"/>
<protein>
    <recommendedName>
        <fullName evidence="2">AB hydrolase-1 domain-containing protein</fullName>
    </recommendedName>
</protein>
<gene>
    <name evidence="3" type="ORF">BJB45_17025</name>
</gene>
<evidence type="ECO:0000313" key="4">
    <source>
        <dbReference type="Proteomes" id="UP000019113"/>
    </source>
</evidence>
<feature type="domain" description="AB hydrolase-1" evidence="2">
    <location>
        <begin position="16"/>
        <end position="242"/>
    </location>
</feature>
<comment type="caution">
    <text evidence="3">The sequence shown here is derived from an EMBL/GenBank/DDBJ whole genome shotgun (WGS) entry which is preliminary data.</text>
</comment>
<dbReference type="InterPro" id="IPR029058">
    <property type="entry name" value="AB_hydrolase_fold"/>
</dbReference>
<dbReference type="PANTHER" id="PTHR46118:SF4">
    <property type="entry name" value="PROTEIN ABHD11"/>
    <property type="match status" value="1"/>
</dbReference>
<name>W1NBP3_9GAMM</name>
<evidence type="ECO:0000256" key="1">
    <source>
        <dbReference type="ARBA" id="ARBA00022801"/>
    </source>
</evidence>
<dbReference type="OrthoDB" id="9808398at2"/>
<dbReference type="InterPro" id="IPR000073">
    <property type="entry name" value="AB_hydrolase_1"/>
</dbReference>
<dbReference type="STRING" id="1178482.AR456_09680"/>
<keyword evidence="4" id="KW-1185">Reference proteome</keyword>